<dbReference type="GO" id="GO:0016081">
    <property type="term" value="P:synaptic vesicle docking"/>
    <property type="evidence" value="ECO:0007669"/>
    <property type="project" value="TreeGrafter"/>
</dbReference>
<dbReference type="InterPro" id="IPR000008">
    <property type="entry name" value="C2_dom"/>
</dbReference>
<sequence>MHLFLYEDQHIILFRVHSGGSGLFGIDSMPDLRKRKPIPLVSDVSLVQARKAGITSSMAARSSVKDEELKNHVYKKTLQALIYPISCTTPHNFEVWTATTPTYCYECEGLLWGIARQGMRCSECGVKCHEKCQELLNADCLQRAAEKSSKHGAEDRTQNIIMAMKDRMKIRERNKPEIFDVIRDVFVVSKAIHAQQMKTIKQSVLDGTSKWSAKITITVLCAQGLQAKDKTGSSDPYVTVQVGKTKKRTKTIYGNLNPVWEENFHFECHNSSDRIKVRVWDEDDDIKSRVKQRLKRESDDFLGQSIIEVRTLSGEMDVWYNLGTSQVLSLLQYINLFHHSTDILGQGIVRIPDAKGDDAWKVYFDEVSQEIVDEFAMRYGIESIYQAMTNFACLSSKYMCPGVPAVMSTLLANINAFYAHTTASTNVSASDRFSASNFGKERFVKLLDQLHNSLRIDLSTYRNNFPASSKDRLQDLKSTVDLLTSITFFRMKVQELQSPPRASQVVRDCVKACLNSTYDYIFNNCQELYSRQYQLLDTHKEDLPLEEQGPSIKNLDFWPKLITLIVSIVEEDRNSYTPVLSQFPQELNVGKVCAEVMWMLFSQDMKYAMEGESPQIPSQEPCRHVPYLGHFGVKVLNHCYYILDFVGPTWALFLGVFAHFVAIW</sequence>
<name>A0A060VWD9_ONCMY</name>
<dbReference type="GO" id="GO:0035249">
    <property type="term" value="P:synaptic transmission, glutamatergic"/>
    <property type="evidence" value="ECO:0007669"/>
    <property type="project" value="TreeGrafter"/>
</dbReference>
<evidence type="ECO:0000259" key="5">
    <source>
        <dbReference type="PROSITE" id="PS50004"/>
    </source>
</evidence>
<keyword evidence="3" id="KW-0862">Zinc</keyword>
<dbReference type="PANTHER" id="PTHR10480:SF8">
    <property type="entry name" value="PROTEIN UNC-13 HOMOLOG B"/>
    <property type="match status" value="1"/>
</dbReference>
<evidence type="ECO:0000256" key="3">
    <source>
        <dbReference type="ARBA" id="ARBA00022833"/>
    </source>
</evidence>
<dbReference type="GO" id="GO:0005516">
    <property type="term" value="F:calmodulin binding"/>
    <property type="evidence" value="ECO:0007669"/>
    <property type="project" value="TreeGrafter"/>
</dbReference>
<dbReference type="GO" id="GO:0098831">
    <property type="term" value="C:presynaptic active zone cytoplasmic component"/>
    <property type="evidence" value="ECO:0007669"/>
    <property type="project" value="TreeGrafter"/>
</dbReference>
<dbReference type="SUPFAM" id="SSF49562">
    <property type="entry name" value="C2 domain (Calcium/lipid-binding domain, CaLB)"/>
    <property type="match status" value="1"/>
</dbReference>
<dbReference type="GO" id="GO:0061789">
    <property type="term" value="P:dense core granule priming"/>
    <property type="evidence" value="ECO:0007669"/>
    <property type="project" value="TreeGrafter"/>
</dbReference>
<dbReference type="Gene3D" id="3.30.60.20">
    <property type="match status" value="1"/>
</dbReference>
<dbReference type="SMART" id="SM01145">
    <property type="entry name" value="DUF1041"/>
    <property type="match status" value="1"/>
</dbReference>
<feature type="domain" description="Phorbol-ester/DAG-type" evidence="6">
    <location>
        <begin position="90"/>
        <end position="140"/>
    </location>
</feature>
<dbReference type="InterPro" id="IPR020454">
    <property type="entry name" value="DAG/PE-bd"/>
</dbReference>
<evidence type="ECO:0000256" key="1">
    <source>
        <dbReference type="ARBA" id="ARBA00022483"/>
    </source>
</evidence>
<dbReference type="InterPro" id="IPR046349">
    <property type="entry name" value="C1-like_sf"/>
</dbReference>
<dbReference type="GO" id="GO:0099525">
    <property type="term" value="P:presynaptic dense core vesicle exocytosis"/>
    <property type="evidence" value="ECO:0007669"/>
    <property type="project" value="TreeGrafter"/>
</dbReference>
<keyword evidence="4" id="KW-0812">Transmembrane</keyword>
<feature type="domain" description="C2" evidence="5">
    <location>
        <begin position="196"/>
        <end position="320"/>
    </location>
</feature>
<dbReference type="GO" id="GO:0031594">
    <property type="term" value="C:neuromuscular junction"/>
    <property type="evidence" value="ECO:0007669"/>
    <property type="project" value="TreeGrafter"/>
</dbReference>
<dbReference type="GO" id="GO:0046872">
    <property type="term" value="F:metal ion binding"/>
    <property type="evidence" value="ECO:0007669"/>
    <property type="project" value="UniProtKB-KW"/>
</dbReference>
<dbReference type="Pfam" id="PF00168">
    <property type="entry name" value="C2"/>
    <property type="match status" value="1"/>
</dbReference>
<evidence type="ECO:0000313" key="8">
    <source>
        <dbReference type="Proteomes" id="UP000193380"/>
    </source>
</evidence>
<dbReference type="GO" id="GO:0043195">
    <property type="term" value="C:terminal bouton"/>
    <property type="evidence" value="ECO:0007669"/>
    <property type="project" value="TreeGrafter"/>
</dbReference>
<dbReference type="PROSITE" id="PS50081">
    <property type="entry name" value="ZF_DAG_PE_2"/>
    <property type="match status" value="1"/>
</dbReference>
<evidence type="ECO:0000256" key="2">
    <source>
        <dbReference type="ARBA" id="ARBA00022723"/>
    </source>
</evidence>
<evidence type="ECO:0000259" key="6">
    <source>
        <dbReference type="PROSITE" id="PS50081"/>
    </source>
</evidence>
<dbReference type="EMBL" id="FR904318">
    <property type="protein sequence ID" value="CDQ59177.1"/>
    <property type="molecule type" value="Genomic_DNA"/>
</dbReference>
<dbReference type="PRINTS" id="PR00008">
    <property type="entry name" value="DAGPEDOMAIN"/>
</dbReference>
<feature type="transmembrane region" description="Helical" evidence="4">
    <location>
        <begin position="640"/>
        <end position="663"/>
    </location>
</feature>
<proteinExistence type="predicted"/>
<dbReference type="InterPro" id="IPR027080">
    <property type="entry name" value="Unc-13"/>
</dbReference>
<organism evidence="7 8">
    <name type="scientific">Oncorhynchus mykiss</name>
    <name type="common">Rainbow trout</name>
    <name type="synonym">Salmo gairdneri</name>
    <dbReference type="NCBI Taxonomy" id="8022"/>
    <lineage>
        <taxon>Eukaryota</taxon>
        <taxon>Metazoa</taxon>
        <taxon>Chordata</taxon>
        <taxon>Craniata</taxon>
        <taxon>Vertebrata</taxon>
        <taxon>Euteleostomi</taxon>
        <taxon>Actinopterygii</taxon>
        <taxon>Neopterygii</taxon>
        <taxon>Teleostei</taxon>
        <taxon>Protacanthopterygii</taxon>
        <taxon>Salmoniformes</taxon>
        <taxon>Salmonidae</taxon>
        <taxon>Salmoninae</taxon>
        <taxon>Oncorhynchus</taxon>
    </lineage>
</organism>
<dbReference type="PROSITE" id="PS00479">
    <property type="entry name" value="ZF_DAG_PE_1"/>
    <property type="match status" value="1"/>
</dbReference>
<dbReference type="PRINTS" id="PR00360">
    <property type="entry name" value="C2DOMAIN"/>
</dbReference>
<dbReference type="PROSITE" id="PS50004">
    <property type="entry name" value="C2"/>
    <property type="match status" value="1"/>
</dbReference>
<dbReference type="FunFam" id="2.60.40.150:FF:000002">
    <property type="entry name" value="Protein unc-13 homolog B"/>
    <property type="match status" value="1"/>
</dbReference>
<dbReference type="AlphaFoldDB" id="A0A060VWD9"/>
<dbReference type="GO" id="GO:0030672">
    <property type="term" value="C:synaptic vesicle membrane"/>
    <property type="evidence" value="ECO:0007669"/>
    <property type="project" value="TreeGrafter"/>
</dbReference>
<dbReference type="Pfam" id="PF00130">
    <property type="entry name" value="C1_1"/>
    <property type="match status" value="1"/>
</dbReference>
<reference evidence="7" key="2">
    <citation type="submission" date="2014-03" db="EMBL/GenBank/DDBJ databases">
        <authorList>
            <person name="Genoscope - CEA"/>
        </authorList>
    </citation>
    <scope>NUCLEOTIDE SEQUENCE</scope>
</reference>
<dbReference type="SUPFAM" id="SSF57889">
    <property type="entry name" value="Cysteine-rich domain"/>
    <property type="match status" value="1"/>
</dbReference>
<dbReference type="PaxDb" id="8022-A0A060VWD9"/>
<keyword evidence="4" id="KW-1133">Transmembrane helix</keyword>
<evidence type="ECO:0000313" key="7">
    <source>
        <dbReference type="EMBL" id="CDQ59177.1"/>
    </source>
</evidence>
<evidence type="ECO:0000256" key="4">
    <source>
        <dbReference type="SAM" id="Phobius"/>
    </source>
</evidence>
<accession>A0A060VWD9</accession>
<dbReference type="SMART" id="SM00109">
    <property type="entry name" value="C1"/>
    <property type="match status" value="1"/>
</dbReference>
<keyword evidence="2" id="KW-0479">Metal-binding</keyword>
<dbReference type="GO" id="GO:0016082">
    <property type="term" value="P:synaptic vesicle priming"/>
    <property type="evidence" value="ECO:0007669"/>
    <property type="project" value="TreeGrafter"/>
</dbReference>
<dbReference type="Pfam" id="PF06292">
    <property type="entry name" value="MUN"/>
    <property type="match status" value="1"/>
</dbReference>
<dbReference type="CDD" id="cd20859">
    <property type="entry name" value="C1_Munc13-2-like"/>
    <property type="match status" value="1"/>
</dbReference>
<dbReference type="FunFam" id="3.30.60.20:FF:000001">
    <property type="entry name" value="Protein unc-13 homolog B"/>
    <property type="match status" value="1"/>
</dbReference>
<dbReference type="Gene3D" id="2.60.40.150">
    <property type="entry name" value="C2 domain"/>
    <property type="match status" value="1"/>
</dbReference>
<dbReference type="InterPro" id="IPR010439">
    <property type="entry name" value="MUN_dom"/>
</dbReference>
<dbReference type="InterPro" id="IPR002219">
    <property type="entry name" value="PKC_DAG/PE"/>
</dbReference>
<dbReference type="GO" id="GO:0017075">
    <property type="term" value="F:syntaxin-1 binding"/>
    <property type="evidence" value="ECO:0007669"/>
    <property type="project" value="TreeGrafter"/>
</dbReference>
<dbReference type="STRING" id="8022.A0A060VWD9"/>
<protein>
    <submittedName>
        <fullName evidence="7">Uncharacterized protein</fullName>
    </submittedName>
</protein>
<dbReference type="GO" id="GO:0019992">
    <property type="term" value="F:diacylglycerol binding"/>
    <property type="evidence" value="ECO:0007669"/>
    <property type="project" value="InterPro"/>
</dbReference>
<dbReference type="GO" id="GO:0042734">
    <property type="term" value="C:presynaptic membrane"/>
    <property type="evidence" value="ECO:0007669"/>
    <property type="project" value="TreeGrafter"/>
</dbReference>
<dbReference type="PANTHER" id="PTHR10480">
    <property type="entry name" value="PROTEIN UNC-13 HOMOLOG"/>
    <property type="match status" value="1"/>
</dbReference>
<dbReference type="Proteomes" id="UP000193380">
    <property type="component" value="Unassembled WGS sequence"/>
</dbReference>
<dbReference type="InterPro" id="IPR035892">
    <property type="entry name" value="C2_domain_sf"/>
</dbReference>
<keyword evidence="4" id="KW-0472">Membrane</keyword>
<gene>
    <name evidence="7" type="ORF">GSONMT00079356001</name>
</gene>
<keyword evidence="1" id="KW-0268">Exocytosis</keyword>
<dbReference type="SMART" id="SM00239">
    <property type="entry name" value="C2"/>
    <property type="match status" value="1"/>
</dbReference>
<reference evidence="7" key="1">
    <citation type="journal article" date="2014" name="Nat. Commun.">
        <title>The rainbow trout genome provides novel insights into evolution after whole-genome duplication in vertebrates.</title>
        <authorList>
            <person name="Berthelot C."/>
            <person name="Brunet F."/>
            <person name="Chalopin D."/>
            <person name="Juanchich A."/>
            <person name="Bernard M."/>
            <person name="Noel B."/>
            <person name="Bento P."/>
            <person name="Da Silva C."/>
            <person name="Labadie K."/>
            <person name="Alberti A."/>
            <person name="Aury J.M."/>
            <person name="Louis A."/>
            <person name="Dehais P."/>
            <person name="Bardou P."/>
            <person name="Montfort J."/>
            <person name="Klopp C."/>
            <person name="Cabau C."/>
            <person name="Gaspin C."/>
            <person name="Thorgaard G.H."/>
            <person name="Boussaha M."/>
            <person name="Quillet E."/>
            <person name="Guyomard R."/>
            <person name="Galiana D."/>
            <person name="Bobe J."/>
            <person name="Volff J.N."/>
            <person name="Genet C."/>
            <person name="Wincker P."/>
            <person name="Jaillon O."/>
            <person name="Roest Crollius H."/>
            <person name="Guiguen Y."/>
        </authorList>
    </citation>
    <scope>NUCLEOTIDE SEQUENCE [LARGE SCALE GENOMIC DNA]</scope>
</reference>